<evidence type="ECO:0000256" key="1">
    <source>
        <dbReference type="ARBA" id="ARBA00005964"/>
    </source>
</evidence>
<dbReference type="EC" id="3.1.1.-" evidence="3"/>
<accession>A0A3Q2YCV2</accession>
<keyword evidence="4" id="KW-0472">Membrane</keyword>
<dbReference type="PROSITE" id="PS00941">
    <property type="entry name" value="CARBOXYLESTERASE_B_2"/>
    <property type="match status" value="1"/>
</dbReference>
<reference evidence="6" key="1">
    <citation type="submission" date="2025-08" db="UniProtKB">
        <authorList>
            <consortium name="Ensembl"/>
        </authorList>
    </citation>
    <scope>IDENTIFICATION</scope>
</reference>
<dbReference type="OMA" id="PQCDLWR"/>
<feature type="domain" description="Carboxylesterase type B" evidence="5">
    <location>
        <begin position="76"/>
        <end position="558"/>
    </location>
</feature>
<dbReference type="KEGG" id="hcq:109508203"/>
<proteinExistence type="inferred from homology"/>
<keyword evidence="2 3" id="KW-0378">Hydrolase</keyword>
<evidence type="ECO:0000256" key="3">
    <source>
        <dbReference type="RuleBase" id="RU361235"/>
    </source>
</evidence>
<comment type="similarity">
    <text evidence="1 3">Belongs to the type-B carboxylesterase/lipase family.</text>
</comment>
<dbReference type="InterPro" id="IPR019826">
    <property type="entry name" value="Carboxylesterase_B_AS"/>
</dbReference>
<dbReference type="InterPro" id="IPR029058">
    <property type="entry name" value="AB_hydrolase_fold"/>
</dbReference>
<dbReference type="OrthoDB" id="3200163at2759"/>
<dbReference type="STRING" id="109280.ENSHCOP00000015794"/>
<dbReference type="AlphaFoldDB" id="A0A3Q2YCV2"/>
<name>A0A3Q2YCV2_HIPCM</name>
<evidence type="ECO:0000313" key="6">
    <source>
        <dbReference type="Ensembl" id="ENSHCOP00000015794.1"/>
    </source>
</evidence>
<dbReference type="InterPro" id="IPR019819">
    <property type="entry name" value="Carboxylesterase_B_CS"/>
</dbReference>
<reference evidence="6" key="2">
    <citation type="submission" date="2025-09" db="UniProtKB">
        <authorList>
            <consortium name="Ensembl"/>
        </authorList>
    </citation>
    <scope>IDENTIFICATION</scope>
</reference>
<dbReference type="SUPFAM" id="SSF53474">
    <property type="entry name" value="alpha/beta-Hydrolases"/>
    <property type="match status" value="1"/>
</dbReference>
<dbReference type="GeneTree" id="ENSGT00940000165402"/>
<dbReference type="Pfam" id="PF00135">
    <property type="entry name" value="COesterase"/>
    <property type="match status" value="1"/>
</dbReference>
<dbReference type="PROSITE" id="PS00122">
    <property type="entry name" value="CARBOXYLESTERASE_B_1"/>
    <property type="match status" value="1"/>
</dbReference>
<evidence type="ECO:0000256" key="4">
    <source>
        <dbReference type="SAM" id="Phobius"/>
    </source>
</evidence>
<dbReference type="InterPro" id="IPR002018">
    <property type="entry name" value="CarbesteraseB"/>
</dbReference>
<keyword evidence="4" id="KW-1133">Transmembrane helix</keyword>
<dbReference type="GO" id="GO:0016787">
    <property type="term" value="F:hydrolase activity"/>
    <property type="evidence" value="ECO:0007669"/>
    <property type="project" value="UniProtKB-KW"/>
</dbReference>
<dbReference type="Ensembl" id="ENSHCOT00000023800.1">
    <property type="protein sequence ID" value="ENSHCOP00000015794.1"/>
    <property type="gene ID" value="ENSHCOG00000019478.1"/>
</dbReference>
<protein>
    <recommendedName>
        <fullName evidence="3">Carboxylic ester hydrolase</fullName>
        <ecNumber evidence="3">3.1.1.-</ecNumber>
    </recommendedName>
</protein>
<feature type="transmembrane region" description="Helical" evidence="4">
    <location>
        <begin position="45"/>
        <end position="65"/>
    </location>
</feature>
<keyword evidence="4" id="KW-0812">Transmembrane</keyword>
<dbReference type="InterPro" id="IPR050309">
    <property type="entry name" value="Type-B_Carboxylest/Lipase"/>
</dbReference>
<dbReference type="Gene3D" id="3.40.50.1820">
    <property type="entry name" value="alpha/beta hydrolase"/>
    <property type="match status" value="1"/>
</dbReference>
<evidence type="ECO:0000256" key="2">
    <source>
        <dbReference type="ARBA" id="ARBA00022801"/>
    </source>
</evidence>
<evidence type="ECO:0000259" key="5">
    <source>
        <dbReference type="Pfam" id="PF00135"/>
    </source>
</evidence>
<dbReference type="Proteomes" id="UP000264820">
    <property type="component" value="Unplaced"/>
</dbReference>
<keyword evidence="7" id="KW-1185">Reference proteome</keyword>
<evidence type="ECO:0000313" key="7">
    <source>
        <dbReference type="Proteomes" id="UP000264820"/>
    </source>
</evidence>
<organism evidence="6 7">
    <name type="scientific">Hippocampus comes</name>
    <name type="common">Tiger tail seahorse</name>
    <dbReference type="NCBI Taxonomy" id="109280"/>
    <lineage>
        <taxon>Eukaryota</taxon>
        <taxon>Metazoa</taxon>
        <taxon>Chordata</taxon>
        <taxon>Craniata</taxon>
        <taxon>Vertebrata</taxon>
        <taxon>Euteleostomi</taxon>
        <taxon>Actinopterygii</taxon>
        <taxon>Neopterygii</taxon>
        <taxon>Teleostei</taxon>
        <taxon>Neoteleostei</taxon>
        <taxon>Acanthomorphata</taxon>
        <taxon>Syngnathiaria</taxon>
        <taxon>Syngnathiformes</taxon>
        <taxon>Syngnathoidei</taxon>
        <taxon>Syngnathidae</taxon>
        <taxon>Hippocampus</taxon>
    </lineage>
</organism>
<dbReference type="RefSeq" id="XP_019713641.1">
    <property type="nucleotide sequence ID" value="XM_019858082.1"/>
</dbReference>
<dbReference type="PANTHER" id="PTHR11559">
    <property type="entry name" value="CARBOXYLESTERASE"/>
    <property type="match status" value="1"/>
</dbReference>
<dbReference type="GeneID" id="109508203"/>
<sequence length="595" mass="66265">MNEDAFEVPERNEYRYLVQEEDEEEVQYVRHRHYISPFLVLSRRCILLICLGVLALLVLATYLGYVAQTLPSGFVQVTTDCGKFRGRQKNGAYSFKGMSYAAPPVGKLRWAPPADPVCRDGVTDATRFRGVCPQVQPLSSTGKVIGQEGCLFINVWTPTLKADAKLPVMVWIHGGYLHMFSGSEQGYSPTEKLAAETGMVYVSFNYRLNAFGFLALEILREGSPKNTSGNYGFMDQIFALKWVQRNIHVFGGDPGKVTIFGQSSGGTSVWTLMMSPLAKGLFHAAVDMSGSYVYNATLEQAESDNLVFLKNTGCKDIACLRHLSVKEILQAIPWQQYPSWAADDLVNLPTKGLFCGPVAVVDGYVLEASPFEIWEKKGAYNDVPFVIGTTEQEVDFSPSPENISMWTWGDYKWFVTEKLKSFSENLPKAALELYPSSDPCPTTDRCPERAYTTMVSDIRVTCPNNDLAQKAAAALQSPVYRYVVTHTPSGAVNTTIPLMPFHSRFSFHCLDIIAFFGGLELVLGKPLSDQDKSFQDLVTQHLVNFAKTGKMVDGWSAYPAATALLSRKLLFVNEYSAARCQLWKENGLYAYAWIN</sequence>